<keyword evidence="8" id="KW-1185">Reference proteome</keyword>
<evidence type="ECO:0008006" key="9">
    <source>
        <dbReference type="Google" id="ProtNLM"/>
    </source>
</evidence>
<comment type="similarity">
    <text evidence="2">Belongs to the UPF0382 family.</text>
</comment>
<dbReference type="Pfam" id="PF04241">
    <property type="entry name" value="DUF423"/>
    <property type="match status" value="1"/>
</dbReference>
<keyword evidence="5 6" id="KW-0472">Membrane</keyword>
<evidence type="ECO:0000256" key="5">
    <source>
        <dbReference type="ARBA" id="ARBA00023136"/>
    </source>
</evidence>
<proteinExistence type="inferred from homology"/>
<gene>
    <name evidence="7" type="ORF">Y5W_00636</name>
</gene>
<organism evidence="7 8">
    <name type="scientific">Alloalcanivorax profundimaris</name>
    <dbReference type="NCBI Taxonomy" id="2735259"/>
    <lineage>
        <taxon>Bacteria</taxon>
        <taxon>Pseudomonadati</taxon>
        <taxon>Pseudomonadota</taxon>
        <taxon>Gammaproteobacteria</taxon>
        <taxon>Oceanospirillales</taxon>
        <taxon>Alcanivoracaceae</taxon>
        <taxon>Alloalcanivorax</taxon>
    </lineage>
</organism>
<evidence type="ECO:0000256" key="3">
    <source>
        <dbReference type="ARBA" id="ARBA00022692"/>
    </source>
</evidence>
<evidence type="ECO:0000256" key="1">
    <source>
        <dbReference type="ARBA" id="ARBA00004141"/>
    </source>
</evidence>
<dbReference type="InterPro" id="IPR006696">
    <property type="entry name" value="DUF423"/>
</dbReference>
<protein>
    <recommendedName>
        <fullName evidence="9">DUF423 domain-containing protein</fullName>
    </recommendedName>
</protein>
<evidence type="ECO:0000256" key="2">
    <source>
        <dbReference type="ARBA" id="ARBA00009694"/>
    </source>
</evidence>
<sequence>MTMKYLLFLGALNGALAVTLGAFGAHGLKNRVDAAMLDIWATASQYHFYHALAILLVGVLARQFGAGLTTAGWILFAGMLVFSGSLYVLVLSGQKWLGAVTPLGGVALIVGWLWLAWSLWRAHG</sequence>
<evidence type="ECO:0000313" key="8">
    <source>
        <dbReference type="Proteomes" id="UP000662703"/>
    </source>
</evidence>
<reference evidence="7 8" key="1">
    <citation type="submission" date="2012-09" db="EMBL/GenBank/DDBJ databases">
        <title>Genome Sequence of alkane-degrading Bacterium Alcanivorax sp. 521-1.</title>
        <authorList>
            <person name="Lai Q."/>
            <person name="Shao Z."/>
        </authorList>
    </citation>
    <scope>NUCLEOTIDE SEQUENCE [LARGE SCALE GENOMIC DNA]</scope>
    <source>
        <strain evidence="7 8">521-1</strain>
    </source>
</reference>
<keyword evidence="4 6" id="KW-1133">Transmembrane helix</keyword>
<comment type="caution">
    <text evidence="7">The sequence shown here is derived from an EMBL/GenBank/DDBJ whole genome shotgun (WGS) entry which is preliminary data.</text>
</comment>
<accession>A0ABS0ANZ7</accession>
<evidence type="ECO:0000313" key="7">
    <source>
        <dbReference type="EMBL" id="MBF5055342.1"/>
    </source>
</evidence>
<comment type="subcellular location">
    <subcellularLocation>
        <location evidence="1">Membrane</location>
        <topology evidence="1">Multi-pass membrane protein</topology>
    </subcellularLocation>
</comment>
<feature type="transmembrane region" description="Helical" evidence="6">
    <location>
        <begin position="96"/>
        <end position="120"/>
    </location>
</feature>
<dbReference type="EMBL" id="ARXX01000006">
    <property type="protein sequence ID" value="MBF5055342.1"/>
    <property type="molecule type" value="Genomic_DNA"/>
</dbReference>
<dbReference type="PANTHER" id="PTHR43461">
    <property type="entry name" value="TRANSMEMBRANE PROTEIN 256"/>
    <property type="match status" value="1"/>
</dbReference>
<evidence type="ECO:0000256" key="4">
    <source>
        <dbReference type="ARBA" id="ARBA00022989"/>
    </source>
</evidence>
<dbReference type="PANTHER" id="PTHR43461:SF1">
    <property type="entry name" value="TRANSMEMBRANE PROTEIN 256"/>
    <property type="match status" value="1"/>
</dbReference>
<keyword evidence="3 6" id="KW-0812">Transmembrane</keyword>
<name>A0ABS0ANZ7_9GAMM</name>
<dbReference type="Proteomes" id="UP000662703">
    <property type="component" value="Unassembled WGS sequence"/>
</dbReference>
<feature type="transmembrane region" description="Helical" evidence="6">
    <location>
        <begin position="72"/>
        <end position="90"/>
    </location>
</feature>
<evidence type="ECO:0000256" key="6">
    <source>
        <dbReference type="SAM" id="Phobius"/>
    </source>
</evidence>
<feature type="transmembrane region" description="Helical" evidence="6">
    <location>
        <begin position="48"/>
        <end position="65"/>
    </location>
</feature>